<dbReference type="Gene3D" id="3.30.565.10">
    <property type="entry name" value="Histidine kinase-like ATPase, C-terminal domain"/>
    <property type="match status" value="1"/>
</dbReference>
<evidence type="ECO:0000256" key="2">
    <source>
        <dbReference type="ARBA" id="ARBA00012438"/>
    </source>
</evidence>
<keyword evidence="4" id="KW-0808">Transferase</keyword>
<dbReference type="PANTHER" id="PTHR43711">
    <property type="entry name" value="TWO-COMPONENT HISTIDINE KINASE"/>
    <property type="match status" value="1"/>
</dbReference>
<evidence type="ECO:0000256" key="5">
    <source>
        <dbReference type="ARBA" id="ARBA00022777"/>
    </source>
</evidence>
<dbReference type="EMBL" id="JBBLXS010000100">
    <property type="protein sequence ID" value="MEK0185189.1"/>
    <property type="molecule type" value="Genomic_DNA"/>
</dbReference>
<feature type="domain" description="PAC" evidence="9">
    <location>
        <begin position="221"/>
        <end position="273"/>
    </location>
</feature>
<evidence type="ECO:0000256" key="4">
    <source>
        <dbReference type="ARBA" id="ARBA00022679"/>
    </source>
</evidence>
<gene>
    <name evidence="10" type="ORF">WMG39_09985</name>
</gene>
<feature type="domain" description="PAS" evidence="8">
    <location>
        <begin position="148"/>
        <end position="217"/>
    </location>
</feature>
<evidence type="ECO:0000259" key="7">
    <source>
        <dbReference type="PROSITE" id="PS50109"/>
    </source>
</evidence>
<dbReference type="PRINTS" id="PR00344">
    <property type="entry name" value="BCTRLSENSOR"/>
</dbReference>
<dbReference type="InterPro" id="IPR035965">
    <property type="entry name" value="PAS-like_dom_sf"/>
</dbReference>
<dbReference type="SMART" id="SM00388">
    <property type="entry name" value="HisKA"/>
    <property type="match status" value="1"/>
</dbReference>
<dbReference type="SMART" id="SM00387">
    <property type="entry name" value="HATPase_c"/>
    <property type="match status" value="1"/>
</dbReference>
<comment type="catalytic activity">
    <reaction evidence="1">
        <text>ATP + protein L-histidine = ADP + protein N-phospho-L-histidine.</text>
        <dbReference type="EC" id="2.7.13.3"/>
    </reaction>
</comment>
<dbReference type="InterPro" id="IPR000014">
    <property type="entry name" value="PAS"/>
</dbReference>
<reference evidence="10 11" key="1">
    <citation type="journal article" date="2020" name="Harmful Algae">
        <title>Molecular and morphological characterization of a novel dihydroanatoxin-a producing Microcoleus species (cyanobacteria) from the Russian River, California, USA.</title>
        <authorList>
            <person name="Conklin K.Y."/>
            <person name="Stancheva R."/>
            <person name="Otten T.G."/>
            <person name="Fadness R."/>
            <person name="Boyer G.L."/>
            <person name="Read B."/>
            <person name="Zhang X."/>
            <person name="Sheath R.G."/>
        </authorList>
    </citation>
    <scope>NUCLEOTIDE SEQUENCE [LARGE SCALE GENOMIC DNA]</scope>
    <source>
        <strain evidence="10 11">PTRS2</strain>
    </source>
</reference>
<evidence type="ECO:0000259" key="8">
    <source>
        <dbReference type="PROSITE" id="PS50112"/>
    </source>
</evidence>
<keyword evidence="11" id="KW-1185">Reference proteome</keyword>
<organism evidence="10 11">
    <name type="scientific">Microcoleus anatoxicus PTRS2</name>
    <dbReference type="NCBI Taxonomy" id="2705321"/>
    <lineage>
        <taxon>Bacteria</taxon>
        <taxon>Bacillati</taxon>
        <taxon>Cyanobacteriota</taxon>
        <taxon>Cyanophyceae</taxon>
        <taxon>Oscillatoriophycideae</taxon>
        <taxon>Oscillatoriales</taxon>
        <taxon>Microcoleaceae</taxon>
        <taxon>Microcoleus</taxon>
        <taxon>Microcoleus anatoxicus</taxon>
    </lineage>
</organism>
<dbReference type="NCBIfam" id="TIGR00229">
    <property type="entry name" value="sensory_box"/>
    <property type="match status" value="1"/>
</dbReference>
<dbReference type="PROSITE" id="PS50109">
    <property type="entry name" value="HIS_KIN"/>
    <property type="match status" value="1"/>
</dbReference>
<evidence type="ECO:0000256" key="6">
    <source>
        <dbReference type="ARBA" id="ARBA00023012"/>
    </source>
</evidence>
<dbReference type="CDD" id="cd00082">
    <property type="entry name" value="HisKA"/>
    <property type="match status" value="1"/>
</dbReference>
<evidence type="ECO:0000256" key="3">
    <source>
        <dbReference type="ARBA" id="ARBA00022553"/>
    </source>
</evidence>
<proteinExistence type="predicted"/>
<dbReference type="PROSITE" id="PS50112">
    <property type="entry name" value="PAS"/>
    <property type="match status" value="1"/>
</dbReference>
<comment type="caution">
    <text evidence="10">The sequence shown here is derived from an EMBL/GenBank/DDBJ whole genome shotgun (WGS) entry which is preliminary data.</text>
</comment>
<dbReference type="SUPFAM" id="SSF55874">
    <property type="entry name" value="ATPase domain of HSP90 chaperone/DNA topoisomerase II/histidine kinase"/>
    <property type="match status" value="1"/>
</dbReference>
<keyword evidence="3" id="KW-0597">Phosphoprotein</keyword>
<dbReference type="Proteomes" id="UP001384579">
    <property type="component" value="Unassembled WGS sequence"/>
</dbReference>
<sequence>MSDIFRKLLVPQETEYFVVNHNFIIEETSSAVQRFADTAGEALPGVDARICFPELIGVENILTSIIIGQRSSFQVKGIARFTDNNHPLYFDLLVIEHENNEAQEEAAERRPSKLLILIEDSTEKMVMKQSLIQRANEANLLVRALEASRDYIDKVIRSMGDALLVTTTLGIIKTVNQSAQLLFGYTESEIVEQPLSMIVVEETLLYQARHHYILSQEELVRELEVVCTTKTGAEIWVEFSCAAIQTELKGLYDFVYIGRDVTERKQQEIEIRRSLAREQELRDVKSRFFSMLAHEFGNPLNTVLFSTQILKEYGDEITIQEKKEYLEHIQSASKHMAQLLDDVRLLSSAEAGKLKFNPTPVDLKSFCNDLVESIKISFGKNHAVCFIYRRVMSRVRLINNSYDESKKLPAMDKKLLRHILTNLLSNGIKYSPIDSNVYFELHCYDEEAIFKIKDEGIGIPIEDQEQLFESYYRAQNVGKIPGTGLGLSIVKQCVDLHGGQIEFSSETGLGTTFIVTIPYYKSKQID</sequence>
<dbReference type="SUPFAM" id="SSF47384">
    <property type="entry name" value="Homodimeric domain of signal transducing histidine kinase"/>
    <property type="match status" value="1"/>
</dbReference>
<dbReference type="InterPro" id="IPR003661">
    <property type="entry name" value="HisK_dim/P_dom"/>
</dbReference>
<dbReference type="Pfam" id="PF00512">
    <property type="entry name" value="HisKA"/>
    <property type="match status" value="1"/>
</dbReference>
<dbReference type="Gene3D" id="3.30.450.20">
    <property type="entry name" value="PAS domain"/>
    <property type="match status" value="1"/>
</dbReference>
<dbReference type="PANTHER" id="PTHR43711:SF26">
    <property type="entry name" value="SENSOR HISTIDINE KINASE RCSC"/>
    <property type="match status" value="1"/>
</dbReference>
<dbReference type="SUPFAM" id="SSF55785">
    <property type="entry name" value="PYP-like sensor domain (PAS domain)"/>
    <property type="match status" value="1"/>
</dbReference>
<dbReference type="Pfam" id="PF02518">
    <property type="entry name" value="HATPase_c"/>
    <property type="match status" value="1"/>
</dbReference>
<feature type="domain" description="Histidine kinase" evidence="7">
    <location>
        <begin position="291"/>
        <end position="521"/>
    </location>
</feature>
<dbReference type="CDD" id="cd00130">
    <property type="entry name" value="PAS"/>
    <property type="match status" value="1"/>
</dbReference>
<dbReference type="InterPro" id="IPR036097">
    <property type="entry name" value="HisK_dim/P_sf"/>
</dbReference>
<dbReference type="InterPro" id="IPR036890">
    <property type="entry name" value="HATPase_C_sf"/>
</dbReference>
<dbReference type="SMART" id="SM00091">
    <property type="entry name" value="PAS"/>
    <property type="match status" value="1"/>
</dbReference>
<dbReference type="InterPro" id="IPR000700">
    <property type="entry name" value="PAS-assoc_C"/>
</dbReference>
<dbReference type="Gene3D" id="1.10.287.130">
    <property type="match status" value="1"/>
</dbReference>
<keyword evidence="6" id="KW-0902">Two-component regulatory system</keyword>
<name>A0ABU8YLF9_9CYAN</name>
<dbReference type="InterPro" id="IPR004358">
    <property type="entry name" value="Sig_transdc_His_kin-like_C"/>
</dbReference>
<dbReference type="RefSeq" id="WP_340518840.1">
    <property type="nucleotide sequence ID" value="NZ_JBBLXS010000100.1"/>
</dbReference>
<dbReference type="GO" id="GO:0016301">
    <property type="term" value="F:kinase activity"/>
    <property type="evidence" value="ECO:0007669"/>
    <property type="project" value="UniProtKB-KW"/>
</dbReference>
<accession>A0ABU8YLF9</accession>
<dbReference type="PROSITE" id="PS50113">
    <property type="entry name" value="PAC"/>
    <property type="match status" value="1"/>
</dbReference>
<dbReference type="CDD" id="cd00075">
    <property type="entry name" value="HATPase"/>
    <property type="match status" value="1"/>
</dbReference>
<dbReference type="InterPro" id="IPR003594">
    <property type="entry name" value="HATPase_dom"/>
</dbReference>
<dbReference type="EC" id="2.7.13.3" evidence="2"/>
<keyword evidence="5 10" id="KW-0418">Kinase</keyword>
<evidence type="ECO:0000259" key="9">
    <source>
        <dbReference type="PROSITE" id="PS50113"/>
    </source>
</evidence>
<evidence type="ECO:0000313" key="11">
    <source>
        <dbReference type="Proteomes" id="UP001384579"/>
    </source>
</evidence>
<dbReference type="InterPro" id="IPR005467">
    <property type="entry name" value="His_kinase_dom"/>
</dbReference>
<dbReference type="InterPro" id="IPR050736">
    <property type="entry name" value="Sensor_HK_Regulatory"/>
</dbReference>
<evidence type="ECO:0000256" key="1">
    <source>
        <dbReference type="ARBA" id="ARBA00000085"/>
    </source>
</evidence>
<evidence type="ECO:0000313" key="10">
    <source>
        <dbReference type="EMBL" id="MEK0185189.1"/>
    </source>
</evidence>
<dbReference type="Pfam" id="PF13426">
    <property type="entry name" value="PAS_9"/>
    <property type="match status" value="1"/>
</dbReference>
<protein>
    <recommendedName>
        <fullName evidence="2">histidine kinase</fullName>
        <ecNumber evidence="2">2.7.13.3</ecNumber>
    </recommendedName>
</protein>